<organism evidence="12 13">
    <name type="scientific">Coprinellus micaceus</name>
    <name type="common">Glistening ink-cap mushroom</name>
    <name type="synonym">Coprinus micaceus</name>
    <dbReference type="NCBI Taxonomy" id="71717"/>
    <lineage>
        <taxon>Eukaryota</taxon>
        <taxon>Fungi</taxon>
        <taxon>Dikarya</taxon>
        <taxon>Basidiomycota</taxon>
        <taxon>Agaricomycotina</taxon>
        <taxon>Agaricomycetes</taxon>
        <taxon>Agaricomycetidae</taxon>
        <taxon>Agaricales</taxon>
        <taxon>Agaricineae</taxon>
        <taxon>Psathyrellaceae</taxon>
        <taxon>Coprinellus</taxon>
    </lineage>
</organism>
<dbReference type="Gene3D" id="2.60.40.10">
    <property type="entry name" value="Immunoglobulins"/>
    <property type="match status" value="1"/>
</dbReference>
<dbReference type="SUPFAM" id="SSF49303">
    <property type="entry name" value="beta-Galactosidase/glucuronidase domain"/>
    <property type="match status" value="1"/>
</dbReference>
<evidence type="ECO:0000256" key="4">
    <source>
        <dbReference type="ARBA" id="ARBA00022801"/>
    </source>
</evidence>
<dbReference type="Pfam" id="PF17786">
    <property type="entry name" value="Mannosidase_ig"/>
    <property type="match status" value="1"/>
</dbReference>
<dbReference type="EC" id="3.2.1.25" evidence="3"/>
<keyword evidence="13" id="KW-1185">Reference proteome</keyword>
<dbReference type="InterPro" id="IPR008979">
    <property type="entry name" value="Galactose-bd-like_sf"/>
</dbReference>
<evidence type="ECO:0000259" key="10">
    <source>
        <dbReference type="Pfam" id="PF17786"/>
    </source>
</evidence>
<dbReference type="AlphaFoldDB" id="A0A4Y7T0D4"/>
<dbReference type="InterPro" id="IPR006102">
    <property type="entry name" value="Ig-like_GH2"/>
</dbReference>
<dbReference type="GO" id="GO:0004567">
    <property type="term" value="F:beta-mannosidase activity"/>
    <property type="evidence" value="ECO:0007669"/>
    <property type="project" value="UniProtKB-EC"/>
</dbReference>
<dbReference type="InterPro" id="IPR013783">
    <property type="entry name" value="Ig-like_fold"/>
</dbReference>
<comment type="pathway">
    <text evidence="2">Glycan metabolism; N-glycan degradation.</text>
</comment>
<evidence type="ECO:0000256" key="3">
    <source>
        <dbReference type="ARBA" id="ARBA00012754"/>
    </source>
</evidence>
<dbReference type="InterPro" id="IPR050887">
    <property type="entry name" value="Beta-mannosidase_GH2"/>
</dbReference>
<feature type="domain" description="Glycoside hydrolase family 2 immunoglobulin-like beta-sandwich" evidence="9">
    <location>
        <begin position="271"/>
        <end position="374"/>
    </location>
</feature>
<protein>
    <recommendedName>
        <fullName evidence="7">Beta-mannosidase B</fullName>
        <ecNumber evidence="3">3.2.1.25</ecNumber>
    </recommendedName>
    <alternativeName>
        <fullName evidence="8">Mannanase B</fullName>
    </alternativeName>
</protein>
<dbReference type="Gene3D" id="3.20.20.80">
    <property type="entry name" value="Glycosidases"/>
    <property type="match status" value="1"/>
</dbReference>
<dbReference type="InterPro" id="IPR017853">
    <property type="entry name" value="GH"/>
</dbReference>
<accession>A0A4Y7T0D4</accession>
<dbReference type="STRING" id="71717.A0A4Y7T0D4"/>
<evidence type="ECO:0000256" key="2">
    <source>
        <dbReference type="ARBA" id="ARBA00004740"/>
    </source>
</evidence>
<keyword evidence="5" id="KW-0326">Glycosidase</keyword>
<sequence length="966" mass="109006">MATSLAAVQILDLSSKKWWWKERKGGEGFNEVTDELRRTFTPDGESLENADRESIKERWFAATKFPSEVHVELLERKVIPHPYVAFNEHEVEWVGETEWLYTCTFDAPVTAEGSSHKLSFDGLDTLCNVYLNGENILETDNAFREWVFDTENDEGVLKATDNVLILHFKCAKNHVKAEEAIRGKVRAGSTNLGDPSRVYLRKPQYDWRWDWGPELMTCGPYRSITLSTYAARIQDFNPQARLECAGSDNFKFHLTSSLTVAVTRSTASLLLDKASDNPFEVVYAIKDSRGDDVASGKQALSKKDVEGRLALSDGAYVTLELPPLDLGKALEDCTKVKPWWPVGYGDQNLYSFEVKLTTLDGDTIDSISKRIGWRSVELVQDALKEPDQYGTGTTFFFKVNGVEVFMGGSNWIPADNFLTTISDERYRKWLTLLRDGGQNMVRIWGGGIYEPDVFYDICDELGILVWQDFQFACGVYPAHDAFVDSVRKEAVYNVNRLKHHPSIALFCGNNEDYQMVLQWGDVAHLPAVVIYEEVLPQVVDSLTRGSIPYHRGSPYGGKGWDTSDPTVGDIHQWNIWGGKELPWQEYPRLGGRFVSEFGIPAFPSMKTIAYWMKGVDPREWYAQSKTMAQHTRAGAFERRFAIVMNENFRLTADLEKHAFNTQVMQAEAVGLAYRAWKREWKVAGKRYCGGILVWQFNDCWPVTSWSLVDYFLRPKPSYYVIARELAPLSVGIYREVVQNRDNDRPKQFYEYGATRSTAAKLHIWATRAGTGSPPSTPLKAKLDIEYFDLENPDYHHSHLFGDASSSIFTLAPNETTELGTFDCPEPAHVGEFKYKQAGTTTSGRVVVSARLLHPETGEVLARFVDWPQPYRLLDIPSATDAAVQVEVNRAAGSGSTATVRVAVNRPVKCLVLSLNGQAKEETSPADDLETPKWSDNALDVVPFDPQCVRVTGFTEGDRVEYTILQN</sequence>
<evidence type="ECO:0000256" key="8">
    <source>
        <dbReference type="ARBA" id="ARBA00041614"/>
    </source>
</evidence>
<dbReference type="Gene3D" id="2.60.120.260">
    <property type="entry name" value="Galactose-binding domain-like"/>
    <property type="match status" value="1"/>
</dbReference>
<evidence type="ECO:0000256" key="5">
    <source>
        <dbReference type="ARBA" id="ARBA00023295"/>
    </source>
</evidence>
<dbReference type="PANTHER" id="PTHR43730:SF1">
    <property type="entry name" value="BETA-MANNOSIDASE"/>
    <property type="match status" value="1"/>
</dbReference>
<dbReference type="OrthoDB" id="2866996at2759"/>
<feature type="domain" description="Mannosidase Ig/CBM-like" evidence="10">
    <location>
        <begin position="777"/>
        <end position="871"/>
    </location>
</feature>
<comment type="catalytic activity">
    <reaction evidence="1">
        <text>Hydrolysis of terminal, non-reducing beta-D-mannose residues in beta-D-mannosides.</text>
        <dbReference type="EC" id="3.2.1.25"/>
    </reaction>
</comment>
<evidence type="ECO:0000256" key="7">
    <source>
        <dbReference type="ARBA" id="ARBA00041069"/>
    </source>
</evidence>
<gene>
    <name evidence="12" type="ORF">FA13DRAFT_1634562</name>
</gene>
<dbReference type="Pfam" id="PF00703">
    <property type="entry name" value="Glyco_hydro_2"/>
    <property type="match status" value="1"/>
</dbReference>
<dbReference type="PANTHER" id="PTHR43730">
    <property type="entry name" value="BETA-MANNOSIDASE"/>
    <property type="match status" value="1"/>
</dbReference>
<evidence type="ECO:0000313" key="13">
    <source>
        <dbReference type="Proteomes" id="UP000298030"/>
    </source>
</evidence>
<comment type="caution">
    <text evidence="12">The sequence shown here is derived from an EMBL/GenBank/DDBJ whole genome shotgun (WGS) entry which is preliminary data.</text>
</comment>
<dbReference type="GO" id="GO:0005975">
    <property type="term" value="P:carbohydrate metabolic process"/>
    <property type="evidence" value="ECO:0007669"/>
    <property type="project" value="InterPro"/>
</dbReference>
<dbReference type="InterPro" id="IPR041447">
    <property type="entry name" value="Mannosidase_ig"/>
</dbReference>
<proteinExistence type="inferred from homology"/>
<evidence type="ECO:0000256" key="6">
    <source>
        <dbReference type="ARBA" id="ARBA00038429"/>
    </source>
</evidence>
<dbReference type="SUPFAM" id="SSF49785">
    <property type="entry name" value="Galactose-binding domain-like"/>
    <property type="match status" value="1"/>
</dbReference>
<dbReference type="FunFam" id="3.20.20.80:FF:000050">
    <property type="entry name" value="Beta-mannosidase B"/>
    <property type="match status" value="1"/>
</dbReference>
<comment type="similarity">
    <text evidence="6">Belongs to the glycosyl hydrolase 2 family. Beta-mannosidase B subfamily.</text>
</comment>
<dbReference type="EMBL" id="QPFP01000040">
    <property type="protein sequence ID" value="TEB27441.1"/>
    <property type="molecule type" value="Genomic_DNA"/>
</dbReference>
<dbReference type="InterPro" id="IPR054593">
    <property type="entry name" value="Beta-mannosidase-like_N2"/>
</dbReference>
<dbReference type="Proteomes" id="UP000298030">
    <property type="component" value="Unassembled WGS sequence"/>
</dbReference>
<evidence type="ECO:0000313" key="12">
    <source>
        <dbReference type="EMBL" id="TEB27441.1"/>
    </source>
</evidence>
<name>A0A4Y7T0D4_COPMI</name>
<dbReference type="InterPro" id="IPR036156">
    <property type="entry name" value="Beta-gal/glucu_dom_sf"/>
</dbReference>
<evidence type="ECO:0000256" key="1">
    <source>
        <dbReference type="ARBA" id="ARBA00000829"/>
    </source>
</evidence>
<reference evidence="12 13" key="1">
    <citation type="journal article" date="2019" name="Nat. Ecol. Evol.">
        <title>Megaphylogeny resolves global patterns of mushroom evolution.</title>
        <authorList>
            <person name="Varga T."/>
            <person name="Krizsan K."/>
            <person name="Foldi C."/>
            <person name="Dima B."/>
            <person name="Sanchez-Garcia M."/>
            <person name="Sanchez-Ramirez S."/>
            <person name="Szollosi G.J."/>
            <person name="Szarkandi J.G."/>
            <person name="Papp V."/>
            <person name="Albert L."/>
            <person name="Andreopoulos W."/>
            <person name="Angelini C."/>
            <person name="Antonin V."/>
            <person name="Barry K.W."/>
            <person name="Bougher N.L."/>
            <person name="Buchanan P."/>
            <person name="Buyck B."/>
            <person name="Bense V."/>
            <person name="Catcheside P."/>
            <person name="Chovatia M."/>
            <person name="Cooper J."/>
            <person name="Damon W."/>
            <person name="Desjardin D."/>
            <person name="Finy P."/>
            <person name="Geml J."/>
            <person name="Haridas S."/>
            <person name="Hughes K."/>
            <person name="Justo A."/>
            <person name="Karasinski D."/>
            <person name="Kautmanova I."/>
            <person name="Kiss B."/>
            <person name="Kocsube S."/>
            <person name="Kotiranta H."/>
            <person name="LaButti K.M."/>
            <person name="Lechner B.E."/>
            <person name="Liimatainen K."/>
            <person name="Lipzen A."/>
            <person name="Lukacs Z."/>
            <person name="Mihaltcheva S."/>
            <person name="Morgado L.N."/>
            <person name="Niskanen T."/>
            <person name="Noordeloos M.E."/>
            <person name="Ohm R.A."/>
            <person name="Ortiz-Santana B."/>
            <person name="Ovrebo C."/>
            <person name="Racz N."/>
            <person name="Riley R."/>
            <person name="Savchenko A."/>
            <person name="Shiryaev A."/>
            <person name="Soop K."/>
            <person name="Spirin V."/>
            <person name="Szebenyi C."/>
            <person name="Tomsovsky M."/>
            <person name="Tulloss R.E."/>
            <person name="Uehling J."/>
            <person name="Grigoriev I.V."/>
            <person name="Vagvolgyi C."/>
            <person name="Papp T."/>
            <person name="Martin F.M."/>
            <person name="Miettinen O."/>
            <person name="Hibbett D.S."/>
            <person name="Nagy L.G."/>
        </authorList>
    </citation>
    <scope>NUCLEOTIDE SEQUENCE [LARGE SCALE GENOMIC DNA]</scope>
    <source>
        <strain evidence="12 13">FP101781</strain>
    </source>
</reference>
<feature type="domain" description="Beta-mannosidase-like galactose-binding" evidence="11">
    <location>
        <begin position="54"/>
        <end position="222"/>
    </location>
</feature>
<dbReference type="SUPFAM" id="SSF51445">
    <property type="entry name" value="(Trans)glycosidases"/>
    <property type="match status" value="1"/>
</dbReference>
<evidence type="ECO:0000259" key="11">
    <source>
        <dbReference type="Pfam" id="PF22666"/>
    </source>
</evidence>
<keyword evidence="4 12" id="KW-0378">Hydrolase</keyword>
<dbReference type="Pfam" id="PF22666">
    <property type="entry name" value="Glyco_hydro_2_N2"/>
    <property type="match status" value="1"/>
</dbReference>
<dbReference type="GO" id="GO:0006516">
    <property type="term" value="P:glycoprotein catabolic process"/>
    <property type="evidence" value="ECO:0007669"/>
    <property type="project" value="TreeGrafter"/>
</dbReference>
<evidence type="ECO:0000259" key="9">
    <source>
        <dbReference type="Pfam" id="PF00703"/>
    </source>
</evidence>